<feature type="non-terminal residue" evidence="1">
    <location>
        <position position="1"/>
    </location>
</feature>
<sequence>SGYISCSHTGDNSYAHSKNNVTEGFMLIASSFDISGVYHDVSLKETVALRVDELILDFNGTGTLSWHYHQGGGTFAVEILWQRATNAANWAIQMDFGVLDQNPVTTGTTTEKDVATT</sequence>
<dbReference type="AlphaFoldDB" id="A0AAV5T7Q9"/>
<keyword evidence="2" id="KW-1185">Reference proteome</keyword>
<proteinExistence type="predicted"/>
<name>A0AAV5T7Q9_9BILA</name>
<dbReference type="Proteomes" id="UP001432027">
    <property type="component" value="Unassembled WGS sequence"/>
</dbReference>
<organism evidence="1 2">
    <name type="scientific">Pristionchus entomophagus</name>
    <dbReference type="NCBI Taxonomy" id="358040"/>
    <lineage>
        <taxon>Eukaryota</taxon>
        <taxon>Metazoa</taxon>
        <taxon>Ecdysozoa</taxon>
        <taxon>Nematoda</taxon>
        <taxon>Chromadorea</taxon>
        <taxon>Rhabditida</taxon>
        <taxon>Rhabditina</taxon>
        <taxon>Diplogasteromorpha</taxon>
        <taxon>Diplogasteroidea</taxon>
        <taxon>Neodiplogasteridae</taxon>
        <taxon>Pristionchus</taxon>
    </lineage>
</organism>
<evidence type="ECO:0000313" key="1">
    <source>
        <dbReference type="EMBL" id="GMS91263.1"/>
    </source>
</evidence>
<feature type="non-terminal residue" evidence="1">
    <location>
        <position position="117"/>
    </location>
</feature>
<gene>
    <name evidence="1" type="ORF">PENTCL1PPCAC_13438</name>
</gene>
<reference evidence="1" key="1">
    <citation type="submission" date="2023-10" db="EMBL/GenBank/DDBJ databases">
        <title>Genome assembly of Pristionchus species.</title>
        <authorList>
            <person name="Yoshida K."/>
            <person name="Sommer R.J."/>
        </authorList>
    </citation>
    <scope>NUCLEOTIDE SEQUENCE</scope>
    <source>
        <strain evidence="1">RS0144</strain>
    </source>
</reference>
<evidence type="ECO:0000313" key="2">
    <source>
        <dbReference type="Proteomes" id="UP001432027"/>
    </source>
</evidence>
<accession>A0AAV5T7Q9</accession>
<dbReference type="EMBL" id="BTSX01000003">
    <property type="protein sequence ID" value="GMS91263.1"/>
    <property type="molecule type" value="Genomic_DNA"/>
</dbReference>
<protein>
    <submittedName>
        <fullName evidence="1">Uncharacterized protein</fullName>
    </submittedName>
</protein>
<comment type="caution">
    <text evidence="1">The sequence shown here is derived from an EMBL/GenBank/DDBJ whole genome shotgun (WGS) entry which is preliminary data.</text>
</comment>